<dbReference type="InterPro" id="IPR000531">
    <property type="entry name" value="Beta-barrel_TonB"/>
</dbReference>
<evidence type="ECO:0000256" key="11">
    <source>
        <dbReference type="ARBA" id="ARBA00023136"/>
    </source>
</evidence>
<keyword evidence="13 14" id="KW-0998">Cell outer membrane</keyword>
<keyword evidence="3 14" id="KW-0813">Transport</keyword>
<evidence type="ECO:0000259" key="18">
    <source>
        <dbReference type="Pfam" id="PF07715"/>
    </source>
</evidence>
<evidence type="ECO:0000256" key="9">
    <source>
        <dbReference type="ARBA" id="ARBA00023065"/>
    </source>
</evidence>
<keyword evidence="8" id="KW-0408">Iron</keyword>
<dbReference type="Pfam" id="PF07715">
    <property type="entry name" value="Plug"/>
    <property type="match status" value="1"/>
</dbReference>
<dbReference type="Gene3D" id="2.60.40.1120">
    <property type="entry name" value="Carboxypeptidase-like, regulatory domain"/>
    <property type="match status" value="1"/>
</dbReference>
<sequence>MNRYCYALLFLLSLFFIAPAIAQTTGTVKGKITTSDGKPAADVSVSLNNGSGAVANTRGQYEIRNIAPGTYKVLVSFTGLASQEQPVTIIAGENAVVNFVLTENEKELQTVVISSRRDKQASEYAAKMPLKNMENPQVYNTVSAELLNQQAITSYDDALKNVPGIFRLWESTGRGGDGGSYFTLRGFESQVTMVNGLPGLTNGNLDPANLEKIEVLKGPSGTLFGSPVIGYGGLVNNVTKKPYDTFGATFNYIGGSFGLNRLTADVNLPFTKEKGTAVRINTAYQQENSFQDQGFRKSFFFAPTLAYRFNEKLSFLLVTEFMQEEKTNPMMLFLGRDAPLQFKDLNELNFNNKLSFTSNDLPMKNPRFNLQGQMIYKLSHNWSSQTVLSRGQSESKGYYSYVYDNENGRKDFGVFATKENARTTTTDIQQNFTGDFYIGSMRNRIVIGLDYFGREQSASGTGWGKIHNVTAQGAVNYTDIDPETGEEIPLPEVYLTQQSVDQMLAGTGATSFRSKDNAYSSYFSNILNITRNLMAMVSLRADYFDSKGNPADKSDDYHQWALSPKFGLVYQPLPDKIALFGNYMNGFRNIASSQVNDAEGKPVPGEVRVFKPEHANQVEFGIKTNFGGDKFTSTISYYDIRVDDQVLPDPVNTFNSIQGGSTRSRGLELDISAAPFTGFSVTAGYSYNDSKILKGREGDVWLEEGRRPFWAGPANLVNLWAVYKISSGTAKGLGFGLGGNYAGENRILNNTAVGVFSLPAYTVLNGSVFYDADQFRVGFNVNNFTNKEYYGGGWSTVNPQKPRNVAVSLTYKL</sequence>
<comment type="similarity">
    <text evidence="2 14 15">Belongs to the TonB-dependent receptor family.</text>
</comment>
<evidence type="ECO:0000256" key="8">
    <source>
        <dbReference type="ARBA" id="ARBA00023004"/>
    </source>
</evidence>
<keyword evidence="9" id="KW-0406">Ion transport</keyword>
<dbReference type="SUPFAM" id="SSF49452">
    <property type="entry name" value="Starch-binding domain-like"/>
    <property type="match status" value="1"/>
</dbReference>
<evidence type="ECO:0000256" key="1">
    <source>
        <dbReference type="ARBA" id="ARBA00004571"/>
    </source>
</evidence>
<keyword evidence="6 14" id="KW-0812">Transmembrane</keyword>
<dbReference type="PROSITE" id="PS52016">
    <property type="entry name" value="TONB_DEPENDENT_REC_3"/>
    <property type="match status" value="1"/>
</dbReference>
<keyword evidence="20" id="KW-1185">Reference proteome</keyword>
<dbReference type="PANTHER" id="PTHR32552:SF68">
    <property type="entry name" value="FERRICHROME OUTER MEMBRANE TRANSPORTER_PHAGE RECEPTOR"/>
    <property type="match status" value="1"/>
</dbReference>
<evidence type="ECO:0000256" key="10">
    <source>
        <dbReference type="ARBA" id="ARBA00023077"/>
    </source>
</evidence>
<dbReference type="NCBIfam" id="TIGR01783">
    <property type="entry name" value="TonB-siderophor"/>
    <property type="match status" value="1"/>
</dbReference>
<evidence type="ECO:0000256" key="12">
    <source>
        <dbReference type="ARBA" id="ARBA00023170"/>
    </source>
</evidence>
<dbReference type="Gene3D" id="2.40.170.20">
    <property type="entry name" value="TonB-dependent receptor, beta-barrel domain"/>
    <property type="match status" value="1"/>
</dbReference>
<keyword evidence="11 14" id="KW-0472">Membrane</keyword>
<dbReference type="EMBL" id="JAJNEC010000005">
    <property type="protein sequence ID" value="MCD2424133.1"/>
    <property type="molecule type" value="Genomic_DNA"/>
</dbReference>
<comment type="caution">
    <text evidence="19">The sequence shown here is derived from an EMBL/GenBank/DDBJ whole genome shotgun (WGS) entry which is preliminary data.</text>
</comment>
<dbReference type="Gene3D" id="2.170.130.10">
    <property type="entry name" value="TonB-dependent receptor, plug domain"/>
    <property type="match status" value="1"/>
</dbReference>
<keyword evidence="5" id="KW-0410">Iron transport</keyword>
<proteinExistence type="inferred from homology"/>
<evidence type="ECO:0000256" key="6">
    <source>
        <dbReference type="ARBA" id="ARBA00022692"/>
    </source>
</evidence>
<evidence type="ECO:0000313" key="19">
    <source>
        <dbReference type="EMBL" id="MCD2424133.1"/>
    </source>
</evidence>
<evidence type="ECO:0000256" key="2">
    <source>
        <dbReference type="ARBA" id="ARBA00009810"/>
    </source>
</evidence>
<accession>A0ABS8PV18</accession>
<reference evidence="19 20" key="1">
    <citation type="submission" date="2021-11" db="EMBL/GenBank/DDBJ databases">
        <title>Genomic of Niabella pedocola.</title>
        <authorList>
            <person name="Wu T."/>
        </authorList>
    </citation>
    <scope>NUCLEOTIDE SEQUENCE [LARGE SCALE GENOMIC DNA]</scope>
    <source>
        <strain evidence="19 20">JCM 31011</strain>
    </source>
</reference>
<dbReference type="InterPro" id="IPR039426">
    <property type="entry name" value="TonB-dep_rcpt-like"/>
</dbReference>
<keyword evidence="12 19" id="KW-0675">Receptor</keyword>
<dbReference type="RefSeq" id="WP_231005388.1">
    <property type="nucleotide sequence ID" value="NZ_JAJNEC010000005.1"/>
</dbReference>
<comment type="subcellular location">
    <subcellularLocation>
        <location evidence="1 14">Cell outer membrane</location>
        <topology evidence="1 14">Multi-pass membrane protein</topology>
    </subcellularLocation>
</comment>
<protein>
    <submittedName>
        <fullName evidence="19">TonB-dependent receptor</fullName>
    </submittedName>
</protein>
<evidence type="ECO:0000256" key="5">
    <source>
        <dbReference type="ARBA" id="ARBA00022496"/>
    </source>
</evidence>
<feature type="domain" description="TonB-dependent receptor-like beta-barrel" evidence="17">
    <location>
        <begin position="349"/>
        <end position="783"/>
    </location>
</feature>
<keyword evidence="7 16" id="KW-0732">Signal</keyword>
<evidence type="ECO:0000256" key="15">
    <source>
        <dbReference type="RuleBase" id="RU003357"/>
    </source>
</evidence>
<dbReference type="SUPFAM" id="SSF56935">
    <property type="entry name" value="Porins"/>
    <property type="match status" value="1"/>
</dbReference>
<dbReference type="PANTHER" id="PTHR32552">
    <property type="entry name" value="FERRICHROME IRON RECEPTOR-RELATED"/>
    <property type="match status" value="1"/>
</dbReference>
<evidence type="ECO:0000256" key="3">
    <source>
        <dbReference type="ARBA" id="ARBA00022448"/>
    </source>
</evidence>
<dbReference type="InterPro" id="IPR037066">
    <property type="entry name" value="Plug_dom_sf"/>
</dbReference>
<dbReference type="InterPro" id="IPR036942">
    <property type="entry name" value="Beta-barrel_TonB_sf"/>
</dbReference>
<evidence type="ECO:0000259" key="17">
    <source>
        <dbReference type="Pfam" id="PF00593"/>
    </source>
</evidence>
<feature type="domain" description="TonB-dependent receptor plug" evidence="18">
    <location>
        <begin position="132"/>
        <end position="228"/>
    </location>
</feature>
<organism evidence="19 20">
    <name type="scientific">Niabella pedocola</name>
    <dbReference type="NCBI Taxonomy" id="1752077"/>
    <lineage>
        <taxon>Bacteria</taxon>
        <taxon>Pseudomonadati</taxon>
        <taxon>Bacteroidota</taxon>
        <taxon>Chitinophagia</taxon>
        <taxon>Chitinophagales</taxon>
        <taxon>Chitinophagaceae</taxon>
        <taxon>Niabella</taxon>
    </lineage>
</organism>
<dbReference type="InterPro" id="IPR012910">
    <property type="entry name" value="Plug_dom"/>
</dbReference>
<dbReference type="Pfam" id="PF00593">
    <property type="entry name" value="TonB_dep_Rec_b-barrel"/>
    <property type="match status" value="1"/>
</dbReference>
<keyword evidence="10 15" id="KW-0798">TonB box</keyword>
<evidence type="ECO:0000256" key="7">
    <source>
        <dbReference type="ARBA" id="ARBA00022729"/>
    </source>
</evidence>
<dbReference type="CDD" id="cd01347">
    <property type="entry name" value="ligand_gated_channel"/>
    <property type="match status" value="1"/>
</dbReference>
<dbReference type="Proteomes" id="UP001199816">
    <property type="component" value="Unassembled WGS sequence"/>
</dbReference>
<evidence type="ECO:0000256" key="14">
    <source>
        <dbReference type="PROSITE-ProRule" id="PRU01360"/>
    </source>
</evidence>
<evidence type="ECO:0000256" key="13">
    <source>
        <dbReference type="ARBA" id="ARBA00023237"/>
    </source>
</evidence>
<keyword evidence="4 14" id="KW-1134">Transmembrane beta strand</keyword>
<evidence type="ECO:0000256" key="4">
    <source>
        <dbReference type="ARBA" id="ARBA00022452"/>
    </source>
</evidence>
<feature type="chain" id="PRO_5047058586" evidence="16">
    <location>
        <begin position="23"/>
        <end position="813"/>
    </location>
</feature>
<evidence type="ECO:0000256" key="16">
    <source>
        <dbReference type="SAM" id="SignalP"/>
    </source>
</evidence>
<dbReference type="InterPro" id="IPR010105">
    <property type="entry name" value="TonB_sidphr_rcpt"/>
</dbReference>
<dbReference type="Pfam" id="PF13620">
    <property type="entry name" value="CarboxypepD_reg"/>
    <property type="match status" value="1"/>
</dbReference>
<gene>
    <name evidence="19" type="ORF">LQ567_15240</name>
</gene>
<feature type="signal peptide" evidence="16">
    <location>
        <begin position="1"/>
        <end position="22"/>
    </location>
</feature>
<evidence type="ECO:0000313" key="20">
    <source>
        <dbReference type="Proteomes" id="UP001199816"/>
    </source>
</evidence>
<dbReference type="InterPro" id="IPR013784">
    <property type="entry name" value="Carb-bd-like_fold"/>
</dbReference>
<name>A0ABS8PV18_9BACT</name>